<keyword evidence="7" id="KW-0255">Endonuclease</keyword>
<dbReference type="CDD" id="cd01647">
    <property type="entry name" value="RT_LTR"/>
    <property type="match status" value="1"/>
</dbReference>
<dbReference type="Pfam" id="PF08284">
    <property type="entry name" value="RVP_2"/>
    <property type="match status" value="1"/>
</dbReference>
<keyword evidence="6" id="KW-0064">Aspartyl protease</keyword>
<dbReference type="Pfam" id="PF00665">
    <property type="entry name" value="rve"/>
    <property type="match status" value="1"/>
</dbReference>
<keyword evidence="10" id="KW-0229">DNA integration</keyword>
<dbReference type="InterPro" id="IPR021109">
    <property type="entry name" value="Peptidase_aspartic_dom_sf"/>
</dbReference>
<dbReference type="Pfam" id="PF24626">
    <property type="entry name" value="SH3_Tf2-1"/>
    <property type="match status" value="1"/>
</dbReference>
<evidence type="ECO:0000256" key="3">
    <source>
        <dbReference type="ARBA" id="ARBA00022695"/>
    </source>
</evidence>
<keyword evidence="15" id="KW-0511">Multifunctional enzyme</keyword>
<dbReference type="InterPro" id="IPR036397">
    <property type="entry name" value="RNaseH_sf"/>
</dbReference>
<reference evidence="20" key="1">
    <citation type="submission" date="2023-07" db="EMBL/GenBank/DDBJ databases">
        <title>A chromosome-level genome assembly of Lolium multiflorum.</title>
        <authorList>
            <person name="Chen Y."/>
            <person name="Copetti D."/>
            <person name="Kolliker R."/>
            <person name="Studer B."/>
        </authorList>
    </citation>
    <scope>NUCLEOTIDE SEQUENCE</scope>
    <source>
        <strain evidence="20">02402/16</strain>
        <tissue evidence="20">Leaf</tissue>
    </source>
</reference>
<keyword evidence="5" id="KW-0479">Metal-binding</keyword>
<gene>
    <name evidence="20" type="ORF">QYE76_023387</name>
</gene>
<keyword evidence="1" id="KW-0645">Protease</keyword>
<dbReference type="Gene3D" id="2.40.50.40">
    <property type="match status" value="1"/>
</dbReference>
<dbReference type="Pfam" id="PF17921">
    <property type="entry name" value="Integrase_H2C2"/>
    <property type="match status" value="1"/>
</dbReference>
<keyword evidence="2" id="KW-0808">Transferase</keyword>
<dbReference type="GO" id="GO:0006310">
    <property type="term" value="P:DNA recombination"/>
    <property type="evidence" value="ECO:0007669"/>
    <property type="project" value="UniProtKB-KW"/>
</dbReference>
<dbReference type="Pfam" id="PF00078">
    <property type="entry name" value="RVT_1"/>
    <property type="match status" value="1"/>
</dbReference>
<feature type="region of interest" description="Disordered" evidence="17">
    <location>
        <begin position="355"/>
        <end position="379"/>
    </location>
</feature>
<evidence type="ECO:0000256" key="4">
    <source>
        <dbReference type="ARBA" id="ARBA00022722"/>
    </source>
</evidence>
<sequence length="1588" mass="176929">MAESTATTEAALTEVRSSLDLLHGRVACMDTTQQQVVAQLDLIATAVQDGARMHDEAARRFAALEHRLEEAAHAIKRLHPQSPHPEEDDPDPGVGIISGKGMAQTARVTWAGNTLGAGSSTATATRGGDGGDLGGVGGGDLGGVGGGRTSGSGGGEFGGAGGGRTGGVGAGFLGGGGGGRNSGDSAPRTNQIKMSFPRFDGEQPRIWKEKCLDYFRLFNVHPSLWLVSCTLHMDGNAALWLRAYRLRHEVNSWPVLMAAVEEKFGADDHRKFMKQLLALKQRGSVEEYQAQFEQLSYQIAMQNPNYDEQFFVSQFIRGLKSEIRGMVEAQVPDTVERALLLALVQQEVLAEAKPWAQRQQYHPRPEQQAPRGEPARPALKLGTGEFWKERQLRDYRRANGECFKCGEKYDPTHQCAKKPVAELHAMTTEPTPEQLSEEVLNMMELHDIAEAQQLSLSINAMSGTDGSDTIRLRALVGNQVLLILVDSGSTGSFLNESMLSRLNCSVQTTNPVSVRLANNQELQCDKMVPNLSWWIQGETFHTPMRVLPLGAYDAILGVDWLKCHGPIKGDWVQKTLKVTNMGKRVLLQGVQAIDKPTVRELPVEQLLKWNKGNDVWALAVIQPHTEAVPSSTPAAVQAVLDQFAEVFAEPTTLPPSRPYDHAIPLKPDATPFNARPYRYSPEHKTEIERQVRSMLKAGIICPSMSPFASPVLLVLKKDGSWRFCIDYRRLNELTVKNVFPMPVIDELLDELAGAKVFSKLDLRAGYHQIRMHPDDEAKTAFKTHQGHYQFKVMPFGLCNAPATFQCVMNVVLEPCLRRSVLVFMDDILVYSTSMEQHVEHLSEVLQLLLKAQLFVKSSKCSFACNSLEYLGHIISAEGVATDPQKTQAMVNWPLPTTVTELRGFLGLTGYYRKFVRNYAVIAKPLTNLLRKRCFVWSDAATSAFQALKHAMSTTPVLSLPDFSKPFVVETDACDSGIGAVLMQDQHPIAFLSKPLSKQHLTLSIYDKEFLALLMAVERWRPYLQRAEFVIRTDHHSLCYLDDQNLQSPLQKKAMARLMGLQFKISYKKGAENFAADALSRVGHVMAIQVCSEVQPSWLQEVLNSYATDTEAQRRLTELAVTSPDEHGYALVNGVIRRHGRVWIGANSALQTKLISAFHASAVGGHSGAHATYQRVKKLFVWTGIKAQVAEFVRQCDICQHAKHSNTPPAGLLQPLPPPTGPWRDITMDFIEGLPLSDGFNVIMVVVDRFTKFAHFVPLKHPYTAPSVARLFVDSIVKLHGMPRTIISDRDRIFTSSFWKRLFEQLGTKLKFTTAYHPQTDGQSERVNQCLEMFLRCSVQDAPSHWRRFLPMAEFWYNSCFHTSLGCSPFQALYGHEPNFGAIPELDQDNSPTDGFLAERANQLAILKTNLEAAQARMKANADKHRVEREFQVGETVLLRLQPYAQASVVNRPYPKLAYKFFGPYPVLERIGKVAYRLDLPLNSMVHNVFHVSQLKEYKPDYTPVFRELPTMPPLDITDTEPELILDRKLVKKGNVPVPQVLIKWKKFPAEAATWEDWEVLKKRFPDVLALEQASASPGGSVTDGIGMP</sequence>
<keyword evidence="11" id="KW-0695">RNA-directed DNA polymerase</keyword>
<evidence type="ECO:0000256" key="13">
    <source>
        <dbReference type="ARBA" id="ARBA00023125"/>
    </source>
</evidence>
<dbReference type="GO" id="GO:0006508">
    <property type="term" value="P:proteolysis"/>
    <property type="evidence" value="ECO:0007669"/>
    <property type="project" value="UniProtKB-KW"/>
</dbReference>
<dbReference type="Pfam" id="PF00385">
    <property type="entry name" value="Chromo"/>
    <property type="match status" value="1"/>
</dbReference>
<keyword evidence="12" id="KW-0239">DNA-directed DNA polymerase</keyword>
<evidence type="ECO:0000313" key="20">
    <source>
        <dbReference type="EMBL" id="KAK1617870.1"/>
    </source>
</evidence>
<name>A0AAD8VUP5_LOLMU</name>
<evidence type="ECO:0000256" key="10">
    <source>
        <dbReference type="ARBA" id="ARBA00022908"/>
    </source>
</evidence>
<keyword evidence="9" id="KW-0460">Magnesium</keyword>
<dbReference type="GO" id="GO:0003677">
    <property type="term" value="F:DNA binding"/>
    <property type="evidence" value="ECO:0007669"/>
    <property type="project" value="UniProtKB-KW"/>
</dbReference>
<dbReference type="FunFam" id="3.30.70.270:FF:000020">
    <property type="entry name" value="Transposon Tf2-6 polyprotein-like Protein"/>
    <property type="match status" value="1"/>
</dbReference>
<dbReference type="Gene3D" id="2.40.70.10">
    <property type="entry name" value="Acid Proteases"/>
    <property type="match status" value="1"/>
</dbReference>
<keyword evidence="14" id="KW-0233">DNA recombination</keyword>
<dbReference type="Proteomes" id="UP001231189">
    <property type="component" value="Unassembled WGS sequence"/>
</dbReference>
<keyword evidence="13" id="KW-0238">DNA-binding</keyword>
<evidence type="ECO:0000256" key="15">
    <source>
        <dbReference type="ARBA" id="ARBA00023268"/>
    </source>
</evidence>
<dbReference type="InterPro" id="IPR000477">
    <property type="entry name" value="RT_dom"/>
</dbReference>
<dbReference type="Gene3D" id="3.30.70.270">
    <property type="match status" value="2"/>
</dbReference>
<feature type="coiled-coil region" evidence="16">
    <location>
        <begin position="1396"/>
        <end position="1423"/>
    </location>
</feature>
<dbReference type="SUPFAM" id="SSF56672">
    <property type="entry name" value="DNA/RNA polymerases"/>
    <property type="match status" value="1"/>
</dbReference>
<evidence type="ECO:0000256" key="17">
    <source>
        <dbReference type="SAM" id="MobiDB-lite"/>
    </source>
</evidence>
<dbReference type="Gene3D" id="3.10.10.10">
    <property type="entry name" value="HIV Type 1 Reverse Transcriptase, subunit A, domain 1"/>
    <property type="match status" value="1"/>
</dbReference>
<keyword evidence="21" id="KW-1185">Reference proteome</keyword>
<evidence type="ECO:0000256" key="1">
    <source>
        <dbReference type="ARBA" id="ARBA00022670"/>
    </source>
</evidence>
<dbReference type="InterPro" id="IPR001584">
    <property type="entry name" value="Integrase_cat-core"/>
</dbReference>
<dbReference type="GO" id="GO:0003887">
    <property type="term" value="F:DNA-directed DNA polymerase activity"/>
    <property type="evidence" value="ECO:0007669"/>
    <property type="project" value="UniProtKB-KW"/>
</dbReference>
<dbReference type="SUPFAM" id="SSF54160">
    <property type="entry name" value="Chromo domain-like"/>
    <property type="match status" value="1"/>
</dbReference>
<dbReference type="Pfam" id="PF03732">
    <property type="entry name" value="Retrotrans_gag"/>
    <property type="match status" value="1"/>
</dbReference>
<evidence type="ECO:0000259" key="18">
    <source>
        <dbReference type="PROSITE" id="PS50878"/>
    </source>
</evidence>
<evidence type="ECO:0000256" key="2">
    <source>
        <dbReference type="ARBA" id="ARBA00022679"/>
    </source>
</evidence>
<protein>
    <submittedName>
        <fullName evidence="20">Uncharacterized protein</fullName>
    </submittedName>
</protein>
<accession>A0AAD8VUP5</accession>
<proteinExistence type="predicted"/>
<dbReference type="InterPro" id="IPR041588">
    <property type="entry name" value="Integrase_H2C2"/>
</dbReference>
<evidence type="ECO:0000259" key="19">
    <source>
        <dbReference type="PROSITE" id="PS50994"/>
    </source>
</evidence>
<dbReference type="EMBL" id="JAUUTY010000006">
    <property type="protein sequence ID" value="KAK1617870.1"/>
    <property type="molecule type" value="Genomic_DNA"/>
</dbReference>
<dbReference type="CDD" id="cd09274">
    <property type="entry name" value="RNase_HI_RT_Ty3"/>
    <property type="match status" value="1"/>
</dbReference>
<dbReference type="GO" id="GO:0015074">
    <property type="term" value="P:DNA integration"/>
    <property type="evidence" value="ECO:0007669"/>
    <property type="project" value="UniProtKB-KW"/>
</dbReference>
<dbReference type="GO" id="GO:0004190">
    <property type="term" value="F:aspartic-type endopeptidase activity"/>
    <property type="evidence" value="ECO:0007669"/>
    <property type="project" value="UniProtKB-KW"/>
</dbReference>
<dbReference type="PANTHER" id="PTHR37984">
    <property type="entry name" value="PROTEIN CBG26694"/>
    <property type="match status" value="1"/>
</dbReference>
<dbReference type="InterPro" id="IPR050951">
    <property type="entry name" value="Retrovirus_Pol_polyprotein"/>
</dbReference>
<dbReference type="GO" id="GO:0003964">
    <property type="term" value="F:RNA-directed DNA polymerase activity"/>
    <property type="evidence" value="ECO:0007669"/>
    <property type="project" value="UniProtKB-KW"/>
</dbReference>
<dbReference type="Pfam" id="PF17919">
    <property type="entry name" value="RT_RNaseH_2"/>
    <property type="match status" value="1"/>
</dbReference>
<evidence type="ECO:0000256" key="14">
    <source>
        <dbReference type="ARBA" id="ARBA00023172"/>
    </source>
</evidence>
<evidence type="ECO:0000256" key="9">
    <source>
        <dbReference type="ARBA" id="ARBA00022842"/>
    </source>
</evidence>
<dbReference type="SUPFAM" id="SSF53098">
    <property type="entry name" value="Ribonuclease H-like"/>
    <property type="match status" value="1"/>
</dbReference>
<feature type="domain" description="Integrase catalytic" evidence="19">
    <location>
        <begin position="1217"/>
        <end position="1376"/>
    </location>
</feature>
<dbReference type="InterPro" id="IPR043128">
    <property type="entry name" value="Rev_trsase/Diguanyl_cyclase"/>
</dbReference>
<dbReference type="InterPro" id="IPR056924">
    <property type="entry name" value="SH3_Tf2-1"/>
</dbReference>
<evidence type="ECO:0000256" key="7">
    <source>
        <dbReference type="ARBA" id="ARBA00022759"/>
    </source>
</evidence>
<dbReference type="FunFam" id="3.10.10.10:FF:000007">
    <property type="entry name" value="Retrovirus-related Pol polyprotein from transposon 17.6-like Protein"/>
    <property type="match status" value="1"/>
</dbReference>
<dbReference type="FunFam" id="3.30.420.10:FF:000032">
    <property type="entry name" value="Retrovirus-related Pol polyprotein from transposon 297-like Protein"/>
    <property type="match status" value="1"/>
</dbReference>
<evidence type="ECO:0000256" key="6">
    <source>
        <dbReference type="ARBA" id="ARBA00022750"/>
    </source>
</evidence>
<dbReference type="InterPro" id="IPR016197">
    <property type="entry name" value="Chromo-like_dom_sf"/>
</dbReference>
<dbReference type="InterPro" id="IPR005162">
    <property type="entry name" value="Retrotrans_gag_dom"/>
</dbReference>
<keyword evidence="4" id="KW-0540">Nuclease</keyword>
<evidence type="ECO:0000256" key="11">
    <source>
        <dbReference type="ARBA" id="ARBA00022918"/>
    </source>
</evidence>
<evidence type="ECO:0000256" key="16">
    <source>
        <dbReference type="SAM" id="Coils"/>
    </source>
</evidence>
<evidence type="ECO:0000256" key="12">
    <source>
        <dbReference type="ARBA" id="ARBA00022932"/>
    </source>
</evidence>
<dbReference type="PROSITE" id="PS50878">
    <property type="entry name" value="RT_POL"/>
    <property type="match status" value="1"/>
</dbReference>
<dbReference type="InterPro" id="IPR043502">
    <property type="entry name" value="DNA/RNA_pol_sf"/>
</dbReference>
<keyword evidence="16" id="KW-0175">Coiled coil</keyword>
<comment type="caution">
    <text evidence="20">The sequence shown here is derived from an EMBL/GenBank/DDBJ whole genome shotgun (WGS) entry which is preliminary data.</text>
</comment>
<dbReference type="InterPro" id="IPR012337">
    <property type="entry name" value="RNaseH-like_sf"/>
</dbReference>
<dbReference type="Gene3D" id="3.30.420.10">
    <property type="entry name" value="Ribonuclease H-like superfamily/Ribonuclease H"/>
    <property type="match status" value="1"/>
</dbReference>
<feature type="domain" description="Reverse transcriptase" evidence="18">
    <location>
        <begin position="695"/>
        <end position="874"/>
    </location>
</feature>
<evidence type="ECO:0000256" key="5">
    <source>
        <dbReference type="ARBA" id="ARBA00022723"/>
    </source>
</evidence>
<dbReference type="PROSITE" id="PS50994">
    <property type="entry name" value="INTEGRASE"/>
    <property type="match status" value="1"/>
</dbReference>
<dbReference type="GO" id="GO:0004519">
    <property type="term" value="F:endonuclease activity"/>
    <property type="evidence" value="ECO:0007669"/>
    <property type="project" value="UniProtKB-KW"/>
</dbReference>
<dbReference type="InterPro" id="IPR041577">
    <property type="entry name" value="RT_RNaseH_2"/>
</dbReference>
<dbReference type="PANTHER" id="PTHR37984:SF5">
    <property type="entry name" value="PROTEIN NYNRIN-LIKE"/>
    <property type="match status" value="1"/>
</dbReference>
<evidence type="ECO:0000256" key="8">
    <source>
        <dbReference type="ARBA" id="ARBA00022801"/>
    </source>
</evidence>
<dbReference type="GO" id="GO:0046872">
    <property type="term" value="F:metal ion binding"/>
    <property type="evidence" value="ECO:0007669"/>
    <property type="project" value="UniProtKB-KW"/>
</dbReference>
<dbReference type="InterPro" id="IPR023780">
    <property type="entry name" value="Chromo_domain"/>
</dbReference>
<keyword evidence="8" id="KW-0378">Hydrolase</keyword>
<dbReference type="Gene3D" id="1.10.340.70">
    <property type="match status" value="1"/>
</dbReference>
<keyword evidence="3" id="KW-0548">Nucleotidyltransferase</keyword>
<evidence type="ECO:0000313" key="21">
    <source>
        <dbReference type="Proteomes" id="UP001231189"/>
    </source>
</evidence>
<organism evidence="20 21">
    <name type="scientific">Lolium multiflorum</name>
    <name type="common">Italian ryegrass</name>
    <name type="synonym">Lolium perenne subsp. multiflorum</name>
    <dbReference type="NCBI Taxonomy" id="4521"/>
    <lineage>
        <taxon>Eukaryota</taxon>
        <taxon>Viridiplantae</taxon>
        <taxon>Streptophyta</taxon>
        <taxon>Embryophyta</taxon>
        <taxon>Tracheophyta</taxon>
        <taxon>Spermatophyta</taxon>
        <taxon>Magnoliopsida</taxon>
        <taxon>Liliopsida</taxon>
        <taxon>Poales</taxon>
        <taxon>Poaceae</taxon>
        <taxon>BOP clade</taxon>
        <taxon>Pooideae</taxon>
        <taxon>Poodae</taxon>
        <taxon>Poeae</taxon>
        <taxon>Poeae Chloroplast Group 2 (Poeae type)</taxon>
        <taxon>Loliodinae</taxon>
        <taxon>Loliinae</taxon>
        <taxon>Lolium</taxon>
    </lineage>
</organism>
<dbReference type="SUPFAM" id="SSF50630">
    <property type="entry name" value="Acid proteases"/>
    <property type="match status" value="1"/>
</dbReference>
<dbReference type="CDD" id="cd00303">
    <property type="entry name" value="retropepsin_like"/>
    <property type="match status" value="1"/>
</dbReference>